<gene>
    <name evidence="1" type="ORF">GCM10022255_068090</name>
</gene>
<proteinExistence type="predicted"/>
<comment type="caution">
    <text evidence="1">The sequence shown here is derived from an EMBL/GenBank/DDBJ whole genome shotgun (WGS) entry which is preliminary data.</text>
</comment>
<sequence length="340" mass="37729">MTNSEELSDAAEFVRKLARDGTLARYARAVGEQERRWLRAGACEIAFPIVFGKVTRRMEHNRGHFLCATAVERLEPDCLDRFHNDVESVLDHLFDRAEVPIVNLEGWLTMCLQRATVDGHRRRRGERGALQRARPPIWLQRALGNDPWLVALAEAMIDWVGIETTAGAGTWPLTSWAERRAAATGDHSGGEGATDRDVVVVLAAMQLRQRWYQRNIEIPLGRKQAPVYAARRTETGAYVEPEPLLLTERHERDDAVLRELAATALDTIRDRVRRGERPEAVVAEVLGAVFGAAPAGGEMDRSPGAGMGHAERAVALVADPVRFARILAAVNELLAEERGD</sequence>
<reference evidence="2" key="1">
    <citation type="journal article" date="2019" name="Int. J. Syst. Evol. Microbiol.">
        <title>The Global Catalogue of Microorganisms (GCM) 10K type strain sequencing project: providing services to taxonomists for standard genome sequencing and annotation.</title>
        <authorList>
            <consortium name="The Broad Institute Genomics Platform"/>
            <consortium name="The Broad Institute Genome Sequencing Center for Infectious Disease"/>
            <person name="Wu L."/>
            <person name="Ma J."/>
        </authorList>
    </citation>
    <scope>NUCLEOTIDE SEQUENCE [LARGE SCALE GENOMIC DNA]</scope>
    <source>
        <strain evidence="2">JCM 17441</strain>
    </source>
</reference>
<protein>
    <submittedName>
        <fullName evidence="1">Uncharacterized protein</fullName>
    </submittedName>
</protein>
<name>A0ABP8DHI4_9ACTN</name>
<organism evidence="1 2">
    <name type="scientific">Dactylosporangium darangshiense</name>
    <dbReference type="NCBI Taxonomy" id="579108"/>
    <lineage>
        <taxon>Bacteria</taxon>
        <taxon>Bacillati</taxon>
        <taxon>Actinomycetota</taxon>
        <taxon>Actinomycetes</taxon>
        <taxon>Micromonosporales</taxon>
        <taxon>Micromonosporaceae</taxon>
        <taxon>Dactylosporangium</taxon>
    </lineage>
</organism>
<keyword evidence="2" id="KW-1185">Reference proteome</keyword>
<dbReference type="Proteomes" id="UP001500620">
    <property type="component" value="Unassembled WGS sequence"/>
</dbReference>
<evidence type="ECO:0000313" key="1">
    <source>
        <dbReference type="EMBL" id="GAA4256196.1"/>
    </source>
</evidence>
<evidence type="ECO:0000313" key="2">
    <source>
        <dbReference type="Proteomes" id="UP001500620"/>
    </source>
</evidence>
<accession>A0ABP8DHI4</accession>
<dbReference type="EMBL" id="BAABAT010000023">
    <property type="protein sequence ID" value="GAA4256196.1"/>
    <property type="molecule type" value="Genomic_DNA"/>
</dbReference>
<dbReference type="RefSeq" id="WP_345133215.1">
    <property type="nucleotide sequence ID" value="NZ_BAABAT010000023.1"/>
</dbReference>